<dbReference type="RefSeq" id="WP_271324997.1">
    <property type="nucleotide sequence ID" value="NZ_JAAGKO020000044.1"/>
</dbReference>
<evidence type="ECO:0000256" key="8">
    <source>
        <dbReference type="HAMAP-Rule" id="MF_01678"/>
    </source>
</evidence>
<proteinExistence type="inferred from homology"/>
<feature type="domain" description="Class II aldolase/adducin N-terminal" evidence="9">
    <location>
        <begin position="354"/>
        <end position="545"/>
    </location>
</feature>
<feature type="active site" description="Proton donor" evidence="8">
    <location>
        <position position="244"/>
    </location>
</feature>
<dbReference type="PANTHER" id="PTHR43475:SF1">
    <property type="entry name" value="METHYLTHIORIBOSE-1-PHOSPHATE ISOMERASE"/>
    <property type="match status" value="1"/>
</dbReference>
<organism evidence="10 11">
    <name type="scientific">Streptantibioticus silvisoli</name>
    <dbReference type="NCBI Taxonomy" id="2705255"/>
    <lineage>
        <taxon>Bacteria</taxon>
        <taxon>Bacillati</taxon>
        <taxon>Actinomycetota</taxon>
        <taxon>Actinomycetes</taxon>
        <taxon>Kitasatosporales</taxon>
        <taxon>Streptomycetaceae</taxon>
        <taxon>Streptantibioticus</taxon>
    </lineage>
</organism>
<dbReference type="InterPro" id="IPR042529">
    <property type="entry name" value="IF_2B-like_C"/>
</dbReference>
<comment type="cofactor">
    <cofactor evidence="7">
        <name>Zn(2+)</name>
        <dbReference type="ChEBI" id="CHEBI:29105"/>
    </cofactor>
    <text evidence="7">Binds 1 zinc ion per subunit.</text>
</comment>
<evidence type="ECO:0000256" key="2">
    <source>
        <dbReference type="ARBA" id="ARBA00022723"/>
    </source>
</evidence>
<dbReference type="NCBIfam" id="TIGR00512">
    <property type="entry name" value="salvage_mtnA"/>
    <property type="match status" value="1"/>
</dbReference>
<dbReference type="InterPro" id="IPR011559">
    <property type="entry name" value="Initiation_fac_2B_a/b/d"/>
</dbReference>
<comment type="caution">
    <text evidence="10">The sequence shown here is derived from an EMBL/GenBank/DDBJ whole genome shotgun (WGS) entry which is preliminary data.</text>
</comment>
<dbReference type="SUPFAM" id="SSF53639">
    <property type="entry name" value="AraD/HMP-PK domain-like"/>
    <property type="match status" value="1"/>
</dbReference>
<feature type="binding site" evidence="8">
    <location>
        <position position="203"/>
    </location>
    <ligand>
        <name>substrate</name>
    </ligand>
</feature>
<dbReference type="InterPro" id="IPR001303">
    <property type="entry name" value="Aldolase_II/adducin_N"/>
</dbReference>
<comment type="catalytic activity">
    <reaction evidence="8">
        <text>5-(methylsulfanyl)-alpha-D-ribose 1-phosphate = 5-(methylsulfanyl)-D-ribulose 1-phosphate</text>
        <dbReference type="Rhea" id="RHEA:19989"/>
        <dbReference type="ChEBI" id="CHEBI:58533"/>
        <dbReference type="ChEBI" id="CHEBI:58548"/>
        <dbReference type="EC" id="5.3.1.23"/>
    </reaction>
</comment>
<keyword evidence="11" id="KW-1185">Reference proteome</keyword>
<feature type="binding site" evidence="8">
    <location>
        <begin position="56"/>
        <end position="58"/>
    </location>
    <ligand>
        <name>substrate</name>
    </ligand>
</feature>
<comment type="pathway">
    <text evidence="7">Amino-acid biosynthesis; L-methionine biosynthesis via salvage pathway; L-methionine from S-methyl-5-thio-alpha-D-ribose 1-phosphate: step 2/6.</text>
</comment>
<keyword evidence="2 7" id="KW-0479">Metal-binding</keyword>
<dbReference type="Proteomes" id="UP001156398">
    <property type="component" value="Unassembled WGS sequence"/>
</dbReference>
<accession>A0ABT6W5J6</accession>
<comment type="function">
    <text evidence="8">Catalyzes the interconversion of methylthioribose-1-phosphate (MTR-1-P) into methylthioribulose-1-phosphate (MTRu-1-P).</text>
</comment>
<keyword evidence="6 7" id="KW-0456">Lyase</keyword>
<dbReference type="InterPro" id="IPR005251">
    <property type="entry name" value="IF-M1Pi"/>
</dbReference>
<evidence type="ECO:0000313" key="11">
    <source>
        <dbReference type="Proteomes" id="UP001156398"/>
    </source>
</evidence>
<keyword evidence="4 7" id="KW-0486">Methionine biosynthesis</keyword>
<dbReference type="Gene3D" id="3.40.50.10470">
    <property type="entry name" value="Translation initiation factor eif-2b, domain 2"/>
    <property type="match status" value="1"/>
</dbReference>
<gene>
    <name evidence="8 10" type="primary">mtnA</name>
    <name evidence="7" type="synonym">mtnB</name>
    <name evidence="10" type="ORF">POF43_025420</name>
</gene>
<dbReference type="Pfam" id="PF00596">
    <property type="entry name" value="Aldolase_II"/>
    <property type="match status" value="1"/>
</dbReference>
<dbReference type="HAMAP" id="MF_01677">
    <property type="entry name" value="Salvage_MtnB"/>
    <property type="match status" value="1"/>
</dbReference>
<feature type="binding site" evidence="8">
    <location>
        <position position="99"/>
    </location>
    <ligand>
        <name>substrate</name>
    </ligand>
</feature>
<dbReference type="InterPro" id="IPR037171">
    <property type="entry name" value="NagB/RpiA_transferase-like"/>
</dbReference>
<dbReference type="NCBIfam" id="TIGR00524">
    <property type="entry name" value="eIF-2B_rel"/>
    <property type="match status" value="1"/>
</dbReference>
<evidence type="ECO:0000256" key="7">
    <source>
        <dbReference type="HAMAP-Rule" id="MF_01677"/>
    </source>
</evidence>
<comment type="pathway">
    <text evidence="8">Amino-acid biosynthesis; L-methionine biosynthesis via salvage pathway; L-methionine from S-methyl-5-thio-alpha-D-ribose 1-phosphate: step 1/6.</text>
</comment>
<dbReference type="SUPFAM" id="SSF100950">
    <property type="entry name" value="NagB/RpiA/CoA transferase-like"/>
    <property type="match status" value="1"/>
</dbReference>
<dbReference type="NCBIfam" id="NF004326">
    <property type="entry name" value="PRK05720.1"/>
    <property type="match status" value="1"/>
</dbReference>
<dbReference type="NCBIfam" id="TIGR03328">
    <property type="entry name" value="salvage_mtnB"/>
    <property type="match status" value="1"/>
</dbReference>
<evidence type="ECO:0000259" key="9">
    <source>
        <dbReference type="SMART" id="SM01007"/>
    </source>
</evidence>
<feature type="binding site" evidence="8">
    <location>
        <begin position="254"/>
        <end position="255"/>
    </location>
    <ligand>
        <name>substrate</name>
    </ligand>
</feature>
<evidence type="ECO:0000256" key="3">
    <source>
        <dbReference type="ARBA" id="ARBA00022833"/>
    </source>
</evidence>
<reference evidence="10 11" key="1">
    <citation type="submission" date="2023-05" db="EMBL/GenBank/DDBJ databases">
        <title>Streptantibioticus silvisoli sp. nov., acidotolerant actinomycetes 1 from pine litter.</title>
        <authorList>
            <person name="Swiecimska M."/>
            <person name="Golinska P."/>
            <person name="Sangal V."/>
            <person name="Wachnowicz B."/>
            <person name="Goodfellow M."/>
        </authorList>
    </citation>
    <scope>NUCLEOTIDE SEQUENCE [LARGE SCALE GENOMIC DNA]</scope>
    <source>
        <strain evidence="10 11">SL54</strain>
    </source>
</reference>
<feature type="binding site" evidence="7">
    <location>
        <position position="443"/>
    </location>
    <ligand>
        <name>Zn(2+)</name>
        <dbReference type="ChEBI" id="CHEBI:29105"/>
    </ligand>
</feature>
<feature type="binding site" evidence="7">
    <location>
        <position position="441"/>
    </location>
    <ligand>
        <name>Zn(2+)</name>
        <dbReference type="ChEBI" id="CHEBI:29105"/>
    </ligand>
</feature>
<dbReference type="InterPro" id="IPR036409">
    <property type="entry name" value="Aldolase_II/adducin_N_sf"/>
</dbReference>
<comment type="function">
    <text evidence="7">Catalyzes the dehydration of methylthioribulose-1-phosphate (MTRu-1-P) into 2,3-diketo-5-methylthiopentyl-1-phosphate (DK-MTP-1-P).</text>
</comment>
<dbReference type="Gene3D" id="3.40.225.10">
    <property type="entry name" value="Class II aldolase/adducin N-terminal domain"/>
    <property type="match status" value="1"/>
</dbReference>
<dbReference type="HAMAP" id="MF_01678">
    <property type="entry name" value="Salvage_MtnA"/>
    <property type="match status" value="1"/>
</dbReference>
<evidence type="ECO:0000256" key="4">
    <source>
        <dbReference type="ARBA" id="ARBA00023167"/>
    </source>
</evidence>
<comment type="catalytic activity">
    <reaction evidence="7">
        <text>5-(methylsulfanyl)-D-ribulose 1-phosphate = 5-methylsulfanyl-2,3-dioxopentyl phosphate + H2O</text>
        <dbReference type="Rhea" id="RHEA:15549"/>
        <dbReference type="ChEBI" id="CHEBI:15377"/>
        <dbReference type="ChEBI" id="CHEBI:58548"/>
        <dbReference type="ChEBI" id="CHEBI:58828"/>
        <dbReference type="EC" id="4.2.1.109"/>
    </reaction>
</comment>
<name>A0ABT6W5J6_9ACTN</name>
<evidence type="ECO:0000256" key="6">
    <source>
        <dbReference type="ARBA" id="ARBA00023239"/>
    </source>
</evidence>
<dbReference type="Pfam" id="PF01008">
    <property type="entry name" value="IF-2B"/>
    <property type="match status" value="1"/>
</dbReference>
<dbReference type="InterPro" id="IPR017714">
    <property type="entry name" value="MethylthioRu-1-P_deHdtase_MtnB"/>
</dbReference>
<dbReference type="PANTHER" id="PTHR43475">
    <property type="entry name" value="METHYLTHIORIBOSE-1-PHOSPHATE ISOMERASE"/>
    <property type="match status" value="1"/>
</dbReference>
<comment type="similarity">
    <text evidence="8">Belongs to the EIF-2B alpha/beta/delta subunits family. MtnA subfamily.</text>
</comment>
<feature type="site" description="Transition state stabilizer" evidence="8">
    <location>
        <position position="164"/>
    </location>
</feature>
<evidence type="ECO:0000256" key="1">
    <source>
        <dbReference type="ARBA" id="ARBA00022605"/>
    </source>
</evidence>
<protein>
    <recommendedName>
        <fullName evidence="7 8">Multifunctional fusion protein</fullName>
    </recommendedName>
    <domain>
        <recommendedName>
            <fullName evidence="8">Methylthioribose-1-phosphate isomerase</fullName>
            <shortName evidence="8">M1Pi</shortName>
            <shortName evidence="8">MTR-1-P isomerase</shortName>
            <ecNumber evidence="8">5.3.1.23</ecNumber>
        </recommendedName>
        <alternativeName>
            <fullName evidence="8">S-methyl-5-thioribose-1-phosphate isomerase</fullName>
        </alternativeName>
    </domain>
    <domain>
        <recommendedName>
            <fullName evidence="7">Methylthioribulose-1-phosphate dehydratase</fullName>
            <shortName evidence="7">MTRu-1-P dehydratase</shortName>
            <ecNumber evidence="7">4.2.1.109</ecNumber>
        </recommendedName>
    </domain>
</protein>
<dbReference type="EC" id="5.3.1.23" evidence="8"/>
<dbReference type="GO" id="GO:0046523">
    <property type="term" value="F:S-methyl-5-thioribose-1-phosphate isomerase activity"/>
    <property type="evidence" value="ECO:0007669"/>
    <property type="project" value="UniProtKB-EC"/>
</dbReference>
<evidence type="ECO:0000256" key="5">
    <source>
        <dbReference type="ARBA" id="ARBA00023235"/>
    </source>
</evidence>
<keyword evidence="5 8" id="KW-0413">Isomerase</keyword>
<evidence type="ECO:0000313" key="10">
    <source>
        <dbReference type="EMBL" id="MDI5966027.1"/>
    </source>
</evidence>
<keyword evidence="3 7" id="KW-0862">Zinc</keyword>
<dbReference type="InterPro" id="IPR027363">
    <property type="entry name" value="M1Pi_N"/>
</dbReference>
<keyword evidence="1 7" id="KW-0028">Amino-acid biosynthesis</keyword>
<dbReference type="SMART" id="SM01007">
    <property type="entry name" value="Aldolase_II"/>
    <property type="match status" value="1"/>
</dbReference>
<dbReference type="InterPro" id="IPR000649">
    <property type="entry name" value="IF-2B-related"/>
</dbReference>
<sequence length="568" mass="59137">MTAPARVAGPDAESSLVWDDGALVVVDQRQLPHKVELLRLESVDEVIGAIRTLAIRGAPAIGLAGALGVAISAHRHRRADGSCDEPLVRADAEKLATARPTAVNLAWAVRRVLTALEGGPEAVLAEATAMLAEDRATNLRAARRAADLVCDLVPRRPLRVLTHCNTGRLATAAVGTALGAILELHARHLVAEVLVGESRPLLQGARLTAWELDQADVPYRLCVDSAGAAAMARGMVDVVLVGADRIAANGDTANKIGTYGLAVAAARHGVPFVVVAPESSWDPRTAGGEAIEVEERPAAEVIGFGGTAVGPLDARAFNPAFDVTPGELITAVVTEDRVFDPRRDAPAAGRDAARQLAAFTREMYTRGWMPGTSGNLSVRTSGDRALITASGRDKGDLTENDVVEVDARTGVPVDPDGPRASAETSIHAAVYRATDAGAVIHVHAPHATAVACRTGGPRTAVLPLSGFELLKGLRLADPSATALPVFANHARVADIADEVAAYVAGHPDGPPGLLIADHGVTAWGADLAQARNHLECLESICQLLLLGARPVWPVADPTAGRDERTDAS</sequence>
<dbReference type="EC" id="4.2.1.109" evidence="7"/>
<comment type="similarity">
    <text evidence="7">Belongs to the aldolase class II family. MtnB subfamily.</text>
</comment>
<dbReference type="Gene3D" id="1.20.120.420">
    <property type="entry name" value="translation initiation factor eif-2b, domain 1"/>
    <property type="match status" value="1"/>
</dbReference>
<dbReference type="EMBL" id="JAAGKO020000044">
    <property type="protein sequence ID" value="MDI5966027.1"/>
    <property type="molecule type" value="Genomic_DNA"/>
</dbReference>